<comment type="caution">
    <text evidence="1">The sequence shown here is derived from an EMBL/GenBank/DDBJ whole genome shotgun (WGS) entry which is preliminary data.</text>
</comment>
<proteinExistence type="predicted"/>
<dbReference type="RefSeq" id="WP_241550797.1">
    <property type="nucleotide sequence ID" value="NZ_JANCNS010000001.1"/>
</dbReference>
<evidence type="ECO:0000313" key="2">
    <source>
        <dbReference type="Proteomes" id="UP001155280"/>
    </source>
</evidence>
<dbReference type="EMBL" id="JANCNS010000001">
    <property type="protein sequence ID" value="MCP9198795.1"/>
    <property type="molecule type" value="Genomic_DNA"/>
</dbReference>
<protein>
    <submittedName>
        <fullName evidence="1">Uncharacterized protein</fullName>
    </submittedName>
</protein>
<sequence length="79" mass="9558">MEVSTFIMDKLNNLKKRKDQYSPEEYENKLFELKSELIQLSRSRNKQKEGIHISGYQQIINSNEIVPIPNFRFRPEQWN</sequence>
<name>A0A9X2KVK3_9FLAO</name>
<dbReference type="Proteomes" id="UP001155280">
    <property type="component" value="Unassembled WGS sequence"/>
</dbReference>
<dbReference type="AlphaFoldDB" id="A0A9X2KVK3"/>
<evidence type="ECO:0000313" key="1">
    <source>
        <dbReference type="EMBL" id="MCP9198795.1"/>
    </source>
</evidence>
<keyword evidence="2" id="KW-1185">Reference proteome</keyword>
<reference evidence="1" key="1">
    <citation type="submission" date="2022-07" db="EMBL/GenBank/DDBJ databases">
        <title>Gramela sediminis sp. nov., isolated from deep-sea sediment of the Indian Ocean.</title>
        <authorList>
            <person name="Shi H."/>
        </authorList>
    </citation>
    <scope>NUCLEOTIDE SEQUENCE</scope>
    <source>
        <strain evidence="1">GC03-9</strain>
    </source>
</reference>
<gene>
    <name evidence="1" type="ORF">MKO06_02685</name>
</gene>
<organism evidence="1 2">
    <name type="scientific">Christiangramia oceanisediminis</name>
    <dbReference type="NCBI Taxonomy" id="2920386"/>
    <lineage>
        <taxon>Bacteria</taxon>
        <taxon>Pseudomonadati</taxon>
        <taxon>Bacteroidota</taxon>
        <taxon>Flavobacteriia</taxon>
        <taxon>Flavobacteriales</taxon>
        <taxon>Flavobacteriaceae</taxon>
        <taxon>Christiangramia</taxon>
    </lineage>
</organism>
<accession>A0A9X2KVK3</accession>